<dbReference type="Proteomes" id="UP001589833">
    <property type="component" value="Unassembled WGS sequence"/>
</dbReference>
<keyword evidence="2" id="KW-1185">Reference proteome</keyword>
<sequence length="74" mass="8372">MKDKLEQKSRENVLHKAEEEQNRIEIGRGKREEGRGKSFIKLVAKLGVFDVDDSILNTSGGLLGIFIFSLLKKI</sequence>
<organism evidence="1 2">
    <name type="scientific">Halalkalibacter alkalisediminis</name>
    <dbReference type="NCBI Taxonomy" id="935616"/>
    <lineage>
        <taxon>Bacteria</taxon>
        <taxon>Bacillati</taxon>
        <taxon>Bacillota</taxon>
        <taxon>Bacilli</taxon>
        <taxon>Bacillales</taxon>
        <taxon>Bacillaceae</taxon>
        <taxon>Halalkalibacter</taxon>
    </lineage>
</organism>
<protein>
    <submittedName>
        <fullName evidence="1">VanZ family protein</fullName>
    </submittedName>
</protein>
<evidence type="ECO:0000313" key="2">
    <source>
        <dbReference type="Proteomes" id="UP001589833"/>
    </source>
</evidence>
<accession>A0ABV6NN03</accession>
<gene>
    <name evidence="1" type="ORF">ACFFH4_25065</name>
</gene>
<dbReference type="EMBL" id="JBHLTR010000113">
    <property type="protein sequence ID" value="MFC0562123.1"/>
    <property type="molecule type" value="Genomic_DNA"/>
</dbReference>
<reference evidence="1 2" key="1">
    <citation type="submission" date="2024-09" db="EMBL/GenBank/DDBJ databases">
        <authorList>
            <person name="Sun Q."/>
            <person name="Mori K."/>
        </authorList>
    </citation>
    <scope>NUCLEOTIDE SEQUENCE [LARGE SCALE GENOMIC DNA]</scope>
    <source>
        <strain evidence="1 2">NCAIM B.02301</strain>
    </source>
</reference>
<evidence type="ECO:0000313" key="1">
    <source>
        <dbReference type="EMBL" id="MFC0562123.1"/>
    </source>
</evidence>
<name>A0ABV6NN03_9BACI</name>
<proteinExistence type="predicted"/>
<comment type="caution">
    <text evidence="1">The sequence shown here is derived from an EMBL/GenBank/DDBJ whole genome shotgun (WGS) entry which is preliminary data.</text>
</comment>